<dbReference type="Proteomes" id="UP000823637">
    <property type="component" value="Unassembled WGS sequence"/>
</dbReference>
<comment type="caution">
    <text evidence="3">The sequence shown here is derived from an EMBL/GenBank/DDBJ whole genome shotgun (WGS) entry which is preliminary data.</text>
</comment>
<gene>
    <name evidence="3" type="ORF">IAC32_05100</name>
</gene>
<proteinExistence type="predicted"/>
<feature type="chain" id="PRO_5038693035" evidence="2">
    <location>
        <begin position="25"/>
        <end position="211"/>
    </location>
</feature>
<protein>
    <submittedName>
        <fullName evidence="3">Uncharacterized protein</fullName>
    </submittedName>
</protein>
<evidence type="ECO:0000313" key="3">
    <source>
        <dbReference type="EMBL" id="MBO8447104.1"/>
    </source>
</evidence>
<dbReference type="EMBL" id="JADIMR010000076">
    <property type="protein sequence ID" value="MBO8447104.1"/>
    <property type="molecule type" value="Genomic_DNA"/>
</dbReference>
<evidence type="ECO:0000256" key="1">
    <source>
        <dbReference type="SAM" id="Coils"/>
    </source>
</evidence>
<organism evidence="3 4">
    <name type="scientific">Candidatus Enterocola intestinipullorum</name>
    <dbReference type="NCBI Taxonomy" id="2840783"/>
    <lineage>
        <taxon>Bacteria</taxon>
        <taxon>Pseudomonadati</taxon>
        <taxon>Bacteroidota</taxon>
        <taxon>Bacteroidia</taxon>
        <taxon>Bacteroidales</taxon>
        <taxon>Candidatus Enterocola</taxon>
    </lineage>
</organism>
<keyword evidence="1" id="KW-0175">Coiled coil</keyword>
<dbReference type="AlphaFoldDB" id="A0A9D9HDP7"/>
<reference evidence="3" key="1">
    <citation type="submission" date="2020-10" db="EMBL/GenBank/DDBJ databases">
        <authorList>
            <person name="Gilroy R."/>
        </authorList>
    </citation>
    <scope>NUCLEOTIDE SEQUENCE</scope>
    <source>
        <strain evidence="3">D3-1215</strain>
    </source>
</reference>
<evidence type="ECO:0000313" key="4">
    <source>
        <dbReference type="Proteomes" id="UP000823637"/>
    </source>
</evidence>
<feature type="coiled-coil region" evidence="1">
    <location>
        <begin position="109"/>
        <end position="136"/>
    </location>
</feature>
<name>A0A9D9HDP7_9BACT</name>
<evidence type="ECO:0000256" key="2">
    <source>
        <dbReference type="SAM" id="SignalP"/>
    </source>
</evidence>
<reference evidence="3" key="2">
    <citation type="journal article" date="2021" name="PeerJ">
        <title>Extensive microbial diversity within the chicken gut microbiome revealed by metagenomics and culture.</title>
        <authorList>
            <person name="Gilroy R."/>
            <person name="Ravi A."/>
            <person name="Getino M."/>
            <person name="Pursley I."/>
            <person name="Horton D.L."/>
            <person name="Alikhan N.F."/>
            <person name="Baker D."/>
            <person name="Gharbi K."/>
            <person name="Hall N."/>
            <person name="Watson M."/>
            <person name="Adriaenssens E.M."/>
            <person name="Foster-Nyarko E."/>
            <person name="Jarju S."/>
            <person name="Secka A."/>
            <person name="Antonio M."/>
            <person name="Oren A."/>
            <person name="Chaudhuri R.R."/>
            <person name="La Ragione R."/>
            <person name="Hildebrand F."/>
            <person name="Pallen M.J."/>
        </authorList>
    </citation>
    <scope>NUCLEOTIDE SEQUENCE</scope>
    <source>
        <strain evidence="3">D3-1215</strain>
    </source>
</reference>
<keyword evidence="2" id="KW-0732">Signal</keyword>
<feature type="signal peptide" evidence="2">
    <location>
        <begin position="1"/>
        <end position="24"/>
    </location>
</feature>
<accession>A0A9D9HDP7</accession>
<sequence>MKKQSFIFLIFLSLALLPACTVSKENKAKQVARTAMNQILVDFESYQPVKTTVDSAFVSVYTDPVITEAAHELTDLAAKRKDVDADYDFARQSVSIWQDHWDAYSREQHNQAISELNEFRSQLNDIDEDMAEQKEIIRNRAKEIKEGAFYGWTIHHRFRCKTADGETLTLNDAIIVADSLMENIYGVFIVEGDDKYEFDKLKRIIDNVLDR</sequence>